<evidence type="ECO:0000256" key="1">
    <source>
        <dbReference type="SAM" id="MobiDB-lite"/>
    </source>
</evidence>
<dbReference type="Proteomes" id="UP000765509">
    <property type="component" value="Unassembled WGS sequence"/>
</dbReference>
<feature type="compositionally biased region" description="Polar residues" evidence="1">
    <location>
        <begin position="63"/>
        <end position="78"/>
    </location>
</feature>
<reference evidence="2" key="1">
    <citation type="submission" date="2021-03" db="EMBL/GenBank/DDBJ databases">
        <title>Draft genome sequence of rust myrtle Austropuccinia psidii MF-1, a brazilian biotype.</title>
        <authorList>
            <person name="Quecine M.C."/>
            <person name="Pachon D.M.R."/>
            <person name="Bonatelli M.L."/>
            <person name="Correr F.H."/>
            <person name="Franceschini L.M."/>
            <person name="Leite T.F."/>
            <person name="Margarido G.R.A."/>
            <person name="Almeida C.A."/>
            <person name="Ferrarezi J.A."/>
            <person name="Labate C.A."/>
        </authorList>
    </citation>
    <scope>NUCLEOTIDE SEQUENCE</scope>
    <source>
        <strain evidence="2">MF-1</strain>
    </source>
</reference>
<proteinExistence type="predicted"/>
<evidence type="ECO:0000313" key="2">
    <source>
        <dbReference type="EMBL" id="MBW0462772.1"/>
    </source>
</evidence>
<dbReference type="EMBL" id="AVOT02000415">
    <property type="protein sequence ID" value="MBW0462772.1"/>
    <property type="molecule type" value="Genomic_DNA"/>
</dbReference>
<sequence>MNSEKISAVVTDSPSVMVKFQESQATGKPTLTQSNQPVSHQYEPSLLSIMQKMSQIMADPQAASFSEASRTPAFNTPSMKAPECFDRTQPFKVRSLHSVLPTYFS</sequence>
<feature type="region of interest" description="Disordered" evidence="1">
    <location>
        <begin position="61"/>
        <end position="81"/>
    </location>
</feature>
<name>A0A9Q3BCK0_9BASI</name>
<comment type="caution">
    <text evidence="2">The sequence shown here is derived from an EMBL/GenBank/DDBJ whole genome shotgun (WGS) entry which is preliminary data.</text>
</comment>
<dbReference type="AlphaFoldDB" id="A0A9Q3BCK0"/>
<evidence type="ECO:0000313" key="3">
    <source>
        <dbReference type="Proteomes" id="UP000765509"/>
    </source>
</evidence>
<accession>A0A9Q3BCK0</accession>
<keyword evidence="3" id="KW-1185">Reference proteome</keyword>
<gene>
    <name evidence="2" type="ORF">O181_002487</name>
</gene>
<organism evidence="2 3">
    <name type="scientific">Austropuccinia psidii MF-1</name>
    <dbReference type="NCBI Taxonomy" id="1389203"/>
    <lineage>
        <taxon>Eukaryota</taxon>
        <taxon>Fungi</taxon>
        <taxon>Dikarya</taxon>
        <taxon>Basidiomycota</taxon>
        <taxon>Pucciniomycotina</taxon>
        <taxon>Pucciniomycetes</taxon>
        <taxon>Pucciniales</taxon>
        <taxon>Sphaerophragmiaceae</taxon>
        <taxon>Austropuccinia</taxon>
    </lineage>
</organism>
<protein>
    <submittedName>
        <fullName evidence="2">Uncharacterized protein</fullName>
    </submittedName>
</protein>